<keyword evidence="2" id="KW-1185">Reference proteome</keyword>
<evidence type="ECO:0000313" key="2">
    <source>
        <dbReference type="Proteomes" id="UP001652564"/>
    </source>
</evidence>
<dbReference type="InterPro" id="IPR003374">
    <property type="entry name" value="ApbE-like_sf"/>
</dbReference>
<dbReference type="Gene3D" id="3.10.520.10">
    <property type="entry name" value="ApbE-like domains"/>
    <property type="match status" value="1"/>
</dbReference>
<dbReference type="Proteomes" id="UP001652564">
    <property type="component" value="Unassembled WGS sequence"/>
</dbReference>
<proteinExistence type="predicted"/>
<dbReference type="SUPFAM" id="SSF143631">
    <property type="entry name" value="ApbE-like"/>
    <property type="match status" value="1"/>
</dbReference>
<comment type="caution">
    <text evidence="1">The sequence shown here is derived from an EMBL/GenBank/DDBJ whole genome shotgun (WGS) entry which is preliminary data.</text>
</comment>
<reference evidence="1 2" key="1">
    <citation type="submission" date="2022-10" db="EMBL/GenBank/DDBJ databases">
        <title>Defluviimonas sp. nov., isolated from ocean surface sediments.</title>
        <authorList>
            <person name="He W."/>
            <person name="Wang L."/>
            <person name="Zhang D.-F."/>
        </authorList>
    </citation>
    <scope>NUCLEOTIDE SEQUENCE [LARGE SCALE GENOMIC DNA]</scope>
    <source>
        <strain evidence="1 2">WL0050</strain>
    </source>
</reference>
<dbReference type="NCBIfam" id="NF003322">
    <property type="entry name" value="PRK04334.1-2"/>
    <property type="match status" value="1"/>
</dbReference>
<protein>
    <submittedName>
        <fullName evidence="1">UPF0280 family protein</fullName>
    </submittedName>
</protein>
<sequence>MTAPAISVQADMPARSTVGGYRPWVGRTPKGGRLRLVQGPIDLILDLKGPADAVRAAEARAAGAFEGLLERLVAELPVLREPAGKGASPQGRVARAMASAVAPFQPDFITPMAAVAGAVADHILAAITAEGALESAAVNNGGDIALWLTGAARYRIGIADGRPGTAPLALIGIGAGDGIGGIATSGWRGRSHSLGIAEAVTVLAHNAAAADAAATMIANAVDLPGHPGVSRRPARDLAPDSDLGTRLVTVDVGPLTLGDRARALDAGARYATEVIGRGLARAVFLSLQGEVRSVGADLPAIREEKR</sequence>
<accession>A0ABT2ZJF7</accession>
<dbReference type="EMBL" id="JAOWKZ010000001">
    <property type="protein sequence ID" value="MCV2871173.1"/>
    <property type="molecule type" value="Genomic_DNA"/>
</dbReference>
<organism evidence="1 2">
    <name type="scientific">Albidovulum litorale</name>
    <dbReference type="NCBI Taxonomy" id="2984134"/>
    <lineage>
        <taxon>Bacteria</taxon>
        <taxon>Pseudomonadati</taxon>
        <taxon>Pseudomonadota</taxon>
        <taxon>Alphaproteobacteria</taxon>
        <taxon>Rhodobacterales</taxon>
        <taxon>Paracoccaceae</taxon>
        <taxon>Albidovulum</taxon>
    </lineage>
</organism>
<name>A0ABT2ZJF7_9RHOB</name>
<gene>
    <name evidence="1" type="ORF">OEZ71_02565</name>
</gene>
<evidence type="ECO:0000313" key="1">
    <source>
        <dbReference type="EMBL" id="MCV2871173.1"/>
    </source>
</evidence>